<evidence type="ECO:0000313" key="1">
    <source>
        <dbReference type="EMBL" id="GBO42176.1"/>
    </source>
</evidence>
<dbReference type="Gene3D" id="3.40.50.720">
    <property type="entry name" value="NAD(P)-binding Rossmann-like Domain"/>
    <property type="match status" value="1"/>
</dbReference>
<name>A0A4Y2WZD0_ARAVE</name>
<protein>
    <submittedName>
        <fullName evidence="1">Uncharacterized protein</fullName>
    </submittedName>
</protein>
<dbReference type="SUPFAM" id="SSF51735">
    <property type="entry name" value="NAD(P)-binding Rossmann-fold domains"/>
    <property type="match status" value="1"/>
</dbReference>
<organism evidence="1 2">
    <name type="scientific">Araneus ventricosus</name>
    <name type="common">Orbweaver spider</name>
    <name type="synonym">Epeira ventricosa</name>
    <dbReference type="NCBI Taxonomy" id="182803"/>
    <lineage>
        <taxon>Eukaryota</taxon>
        <taxon>Metazoa</taxon>
        <taxon>Ecdysozoa</taxon>
        <taxon>Arthropoda</taxon>
        <taxon>Chelicerata</taxon>
        <taxon>Arachnida</taxon>
        <taxon>Araneae</taxon>
        <taxon>Araneomorphae</taxon>
        <taxon>Entelegynae</taxon>
        <taxon>Araneoidea</taxon>
        <taxon>Araneidae</taxon>
        <taxon>Araneus</taxon>
    </lineage>
</organism>
<keyword evidence="2" id="KW-1185">Reference proteome</keyword>
<evidence type="ECO:0000313" key="2">
    <source>
        <dbReference type="Proteomes" id="UP000499080"/>
    </source>
</evidence>
<reference evidence="1 2" key="1">
    <citation type="journal article" date="2019" name="Sci. Rep.">
        <title>Orb-weaving spider Araneus ventricosus genome elucidates the spidroin gene catalogue.</title>
        <authorList>
            <person name="Kono N."/>
            <person name="Nakamura H."/>
            <person name="Ohtoshi R."/>
            <person name="Moran D.A.P."/>
            <person name="Shinohara A."/>
            <person name="Yoshida Y."/>
            <person name="Fujiwara M."/>
            <person name="Mori M."/>
            <person name="Tomita M."/>
            <person name="Arakawa K."/>
        </authorList>
    </citation>
    <scope>NUCLEOTIDE SEQUENCE [LARGE SCALE GENOMIC DNA]</scope>
</reference>
<accession>A0A4Y2WZD0</accession>
<dbReference type="PANTHER" id="PTHR43313:SF50">
    <property type="entry name" value="GH26015P"/>
    <property type="match status" value="1"/>
</dbReference>
<dbReference type="EMBL" id="BGPR01068145">
    <property type="protein sequence ID" value="GBO42176.1"/>
    <property type="molecule type" value="Genomic_DNA"/>
</dbReference>
<dbReference type="InterPro" id="IPR036291">
    <property type="entry name" value="NAD(P)-bd_dom_sf"/>
</dbReference>
<dbReference type="GO" id="GO:0016491">
    <property type="term" value="F:oxidoreductase activity"/>
    <property type="evidence" value="ECO:0007669"/>
    <property type="project" value="TreeGrafter"/>
</dbReference>
<feature type="non-terminal residue" evidence="1">
    <location>
        <position position="1"/>
    </location>
</feature>
<dbReference type="AlphaFoldDB" id="A0A4Y2WZD0"/>
<dbReference type="Pfam" id="PF00106">
    <property type="entry name" value="adh_short"/>
    <property type="match status" value="1"/>
</dbReference>
<dbReference type="OrthoDB" id="6427557at2759"/>
<comment type="caution">
    <text evidence="1">The sequence shown here is derived from an EMBL/GenBank/DDBJ whole genome shotgun (WGS) entry which is preliminary data.</text>
</comment>
<dbReference type="InterPro" id="IPR002347">
    <property type="entry name" value="SDR_fam"/>
</dbReference>
<proteinExistence type="predicted"/>
<sequence>CARGIGNALAKHLDKKGFHVFASCRDPNSPGADDLRKSCSSRLHVCQLDVTNDENVQKTVQFVKDNLGTCVSMGVEAFVPSIHQCIEGGIEEFKIKVGEPRLND</sequence>
<dbReference type="Proteomes" id="UP000499080">
    <property type="component" value="Unassembled WGS sequence"/>
</dbReference>
<dbReference type="PANTHER" id="PTHR43313">
    <property type="entry name" value="SHORT-CHAIN DEHYDROGENASE/REDUCTASE FAMILY 9C"/>
    <property type="match status" value="1"/>
</dbReference>
<gene>
    <name evidence="1" type="ORF">AVEN_152314_1</name>
</gene>
<dbReference type="GO" id="GO:0008202">
    <property type="term" value="P:steroid metabolic process"/>
    <property type="evidence" value="ECO:0007669"/>
    <property type="project" value="TreeGrafter"/>
</dbReference>